<accession>Q5ZCQ1</accession>
<name>Q5ZCQ1_ORYSJ</name>
<sequence length="57" mass="5517">MSAAEGERGAPASGAPGLSSAQGWPTGHGDGDGAHALRAMATGGGGGGAKAMRRRWR</sequence>
<organism evidence="2">
    <name type="scientific">Oryza sativa subsp. japonica</name>
    <name type="common">Rice</name>
    <dbReference type="NCBI Taxonomy" id="39947"/>
    <lineage>
        <taxon>Eukaryota</taxon>
        <taxon>Viridiplantae</taxon>
        <taxon>Streptophyta</taxon>
        <taxon>Embryophyta</taxon>
        <taxon>Tracheophyta</taxon>
        <taxon>Spermatophyta</taxon>
        <taxon>Magnoliopsida</taxon>
        <taxon>Liliopsida</taxon>
        <taxon>Poales</taxon>
        <taxon>Poaceae</taxon>
        <taxon>BOP clade</taxon>
        <taxon>Oryzoideae</taxon>
        <taxon>Oryzeae</taxon>
        <taxon>Oryzinae</taxon>
        <taxon>Oryza</taxon>
        <taxon>Oryza sativa</taxon>
    </lineage>
</organism>
<proteinExistence type="predicted"/>
<feature type="compositionally biased region" description="Low complexity" evidence="1">
    <location>
        <begin position="9"/>
        <end position="23"/>
    </location>
</feature>
<evidence type="ECO:0000256" key="1">
    <source>
        <dbReference type="SAM" id="MobiDB-lite"/>
    </source>
</evidence>
<dbReference type="Proteomes" id="UP000817658">
    <property type="component" value="Chromosome 1"/>
</dbReference>
<reference evidence="2" key="1">
    <citation type="journal article" date="2002" name="Nature">
        <title>The genome sequence and structure of rice chromosome 1.</title>
        <authorList>
            <person name="Sasaki T."/>
            <person name="Matsumoto T."/>
            <person name="Yamamoto K."/>
            <person name="Sakata K."/>
            <person name="Baba T."/>
            <person name="Katayose Y."/>
            <person name="Wu J."/>
            <person name="Niimura Y."/>
            <person name="Cheng Z."/>
            <person name="Nagamura Y."/>
            <person name="Antonio B.A."/>
            <person name="Kanamori H."/>
            <person name="Hosokawa S."/>
            <person name="Masukawa M."/>
            <person name="Arikawa K."/>
            <person name="Chiden Y."/>
            <person name="Hayashi M."/>
            <person name="Okamoto M."/>
            <person name="Ando T."/>
            <person name="Aoki H."/>
            <person name="Arita K."/>
            <person name="Hamada M."/>
            <person name="Harada C."/>
            <person name="Hijishita S."/>
            <person name="Honda M."/>
            <person name="Ichikawa Y."/>
            <person name="Idonuma A."/>
            <person name="Iijima M."/>
            <person name="Ikeda M."/>
            <person name="Ikeno M."/>
            <person name="Itoh S."/>
            <person name="Itoh T."/>
            <person name="Itoh Y."/>
            <person name="Itoh Y."/>
            <person name="Iwabuchi A."/>
            <person name="Kamiya K."/>
            <person name="Karasawa W."/>
            <person name="Katagiri S."/>
            <person name="Kikuta A."/>
            <person name="Kobayashi N."/>
            <person name="Kono I."/>
            <person name="Machita K."/>
            <person name="Maehara T."/>
            <person name="Mizuno H."/>
            <person name="Mizubayashi T."/>
            <person name="Mukai Y."/>
            <person name="Nagasaki H."/>
            <person name="Nakashima M."/>
            <person name="Nakama Y."/>
            <person name="Nakamichi Y."/>
            <person name="Nakamura M."/>
            <person name="Namiki N."/>
            <person name="Negishi M."/>
            <person name="Ohta I."/>
            <person name="Ono N."/>
            <person name="Saji S."/>
            <person name="Sakai K."/>
            <person name="Shibata M."/>
            <person name="Shimokawa T."/>
            <person name="Shomura A."/>
            <person name="Song J."/>
            <person name="Takazaki Y."/>
            <person name="Terasawa K."/>
            <person name="Tsuji K."/>
            <person name="Waki K."/>
            <person name="Yamagata H."/>
            <person name="Yamane H."/>
            <person name="Yoshiki S."/>
            <person name="Yoshihara R."/>
            <person name="Yukawa K."/>
            <person name="Zhong H."/>
            <person name="Iwama H."/>
            <person name="Endo T."/>
            <person name="Ito H."/>
            <person name="Hahn J.H."/>
            <person name="Kim H.I."/>
            <person name="Eun M.Y."/>
            <person name="Yano M."/>
            <person name="Jiang J."/>
            <person name="Gojobori T."/>
        </authorList>
    </citation>
    <scope>NUCLEOTIDE SEQUENCE [LARGE SCALE GENOMIC DNA]</scope>
</reference>
<evidence type="ECO:0000313" key="2">
    <source>
        <dbReference type="EMBL" id="BAD52773.1"/>
    </source>
</evidence>
<feature type="region of interest" description="Disordered" evidence="1">
    <location>
        <begin position="1"/>
        <end position="57"/>
    </location>
</feature>
<protein>
    <submittedName>
        <fullName evidence="2">Uncharacterized protein</fullName>
    </submittedName>
</protein>
<gene>
    <name evidence="2" type="primary">B1158F07.24</name>
</gene>
<dbReference type="EMBL" id="AP003208">
    <property type="protein sequence ID" value="BAD52773.1"/>
    <property type="molecule type" value="Genomic_DNA"/>
</dbReference>
<dbReference type="AlphaFoldDB" id="Q5ZCQ1"/>